<keyword evidence="3" id="KW-1185">Reference proteome</keyword>
<feature type="signal peptide" evidence="1">
    <location>
        <begin position="1"/>
        <end position="22"/>
    </location>
</feature>
<reference evidence="4" key="3">
    <citation type="submission" date="2025-04" db="UniProtKB">
        <authorList>
            <consortium name="RefSeq"/>
        </authorList>
    </citation>
    <scope>IDENTIFICATION</scope>
    <source>
        <strain evidence="4">CBS 304.34</strain>
    </source>
</reference>
<dbReference type="AlphaFoldDB" id="A0A6A6YXY7"/>
<keyword evidence="1" id="KW-0732">Signal</keyword>
<evidence type="ECO:0000256" key="1">
    <source>
        <dbReference type="SAM" id="SignalP"/>
    </source>
</evidence>
<dbReference type="RefSeq" id="XP_033579749.1">
    <property type="nucleotide sequence ID" value="XM_033725135.1"/>
</dbReference>
<protein>
    <submittedName>
        <fullName evidence="2 4">Uncharacterized protein</fullName>
    </submittedName>
</protein>
<evidence type="ECO:0000313" key="2">
    <source>
        <dbReference type="EMBL" id="KAF2812785.1"/>
    </source>
</evidence>
<dbReference type="GeneID" id="54466028"/>
<dbReference type="Proteomes" id="UP000504636">
    <property type="component" value="Unplaced"/>
</dbReference>
<sequence length="146" mass="15991">MSTLKYFALVGTLLALLSGTTAISESSPSQSSKRDDTCHFSNFQWALIDCYYDFGTGADWCRGVVANMVGECGRNPPNVAVITDDWSTRNDYLTRLASGIDMNFHWQWPWSTDDGNSACIGTTIQKATCDGGVTFVNGSCYLRSTI</sequence>
<evidence type="ECO:0000313" key="4">
    <source>
        <dbReference type="RefSeq" id="XP_033579749.1"/>
    </source>
</evidence>
<dbReference type="EMBL" id="MU003696">
    <property type="protein sequence ID" value="KAF2812785.1"/>
    <property type="molecule type" value="Genomic_DNA"/>
</dbReference>
<feature type="chain" id="PRO_5044629453" evidence="1">
    <location>
        <begin position="23"/>
        <end position="146"/>
    </location>
</feature>
<gene>
    <name evidence="2 4" type="ORF">BDZ99DRAFT_517102</name>
</gene>
<name>A0A6A6YXY7_9PEZI</name>
<accession>A0A6A6YXY7</accession>
<organism evidence="2">
    <name type="scientific">Mytilinidion resinicola</name>
    <dbReference type="NCBI Taxonomy" id="574789"/>
    <lineage>
        <taxon>Eukaryota</taxon>
        <taxon>Fungi</taxon>
        <taxon>Dikarya</taxon>
        <taxon>Ascomycota</taxon>
        <taxon>Pezizomycotina</taxon>
        <taxon>Dothideomycetes</taxon>
        <taxon>Pleosporomycetidae</taxon>
        <taxon>Mytilinidiales</taxon>
        <taxon>Mytilinidiaceae</taxon>
        <taxon>Mytilinidion</taxon>
    </lineage>
</organism>
<evidence type="ECO:0000313" key="3">
    <source>
        <dbReference type="Proteomes" id="UP000504636"/>
    </source>
</evidence>
<dbReference type="OrthoDB" id="3857075at2759"/>
<reference evidence="2 4" key="1">
    <citation type="journal article" date="2020" name="Stud. Mycol.">
        <title>101 Dothideomycetes genomes: a test case for predicting lifestyles and emergence of pathogens.</title>
        <authorList>
            <person name="Haridas S."/>
            <person name="Albert R."/>
            <person name="Binder M."/>
            <person name="Bloem J."/>
            <person name="Labutti K."/>
            <person name="Salamov A."/>
            <person name="Andreopoulos B."/>
            <person name="Baker S."/>
            <person name="Barry K."/>
            <person name="Bills G."/>
            <person name="Bluhm B."/>
            <person name="Cannon C."/>
            <person name="Castanera R."/>
            <person name="Culley D."/>
            <person name="Daum C."/>
            <person name="Ezra D."/>
            <person name="Gonzalez J."/>
            <person name="Henrissat B."/>
            <person name="Kuo A."/>
            <person name="Liang C."/>
            <person name="Lipzen A."/>
            <person name="Lutzoni F."/>
            <person name="Magnuson J."/>
            <person name="Mondo S."/>
            <person name="Nolan M."/>
            <person name="Ohm R."/>
            <person name="Pangilinan J."/>
            <person name="Park H.-J."/>
            <person name="Ramirez L."/>
            <person name="Alfaro M."/>
            <person name="Sun H."/>
            <person name="Tritt A."/>
            <person name="Yoshinaga Y."/>
            <person name="Zwiers L.-H."/>
            <person name="Turgeon B."/>
            <person name="Goodwin S."/>
            <person name="Spatafora J."/>
            <person name="Crous P."/>
            <person name="Grigoriev I."/>
        </authorList>
    </citation>
    <scope>NUCLEOTIDE SEQUENCE</scope>
    <source>
        <strain evidence="2 4">CBS 304.34</strain>
    </source>
</reference>
<reference evidence="4" key="2">
    <citation type="submission" date="2020-04" db="EMBL/GenBank/DDBJ databases">
        <authorList>
            <consortium name="NCBI Genome Project"/>
        </authorList>
    </citation>
    <scope>NUCLEOTIDE SEQUENCE</scope>
    <source>
        <strain evidence="4">CBS 304.34</strain>
    </source>
</reference>
<proteinExistence type="predicted"/>